<evidence type="ECO:0000313" key="11">
    <source>
        <dbReference type="EMBL" id="MBM0746172.1"/>
    </source>
</evidence>
<dbReference type="SMART" id="SM00490">
    <property type="entry name" value="HELICc"/>
    <property type="match status" value="1"/>
</dbReference>
<dbReference type="InterPro" id="IPR052511">
    <property type="entry name" value="ATP-dep_Helicase"/>
</dbReference>
<dbReference type="InterPro" id="IPR001650">
    <property type="entry name" value="Helicase_C-like"/>
</dbReference>
<dbReference type="Pfam" id="PF23236">
    <property type="entry name" value="WHD_2nd_Lhr"/>
    <property type="match status" value="1"/>
</dbReference>
<dbReference type="GeneID" id="84691230"/>
<evidence type="ECO:0000256" key="5">
    <source>
        <dbReference type="ARBA" id="ARBA00022840"/>
    </source>
</evidence>
<keyword evidence="4 11" id="KW-0347">Helicase</keyword>
<dbReference type="EMBL" id="JAFCXS010000001">
    <property type="protein sequence ID" value="MBM0746172.1"/>
    <property type="molecule type" value="Genomic_DNA"/>
</dbReference>
<dbReference type="Pfam" id="PF19306">
    <property type="entry name" value="WHD_Lhr"/>
    <property type="match status" value="1"/>
</dbReference>
<name>A0ABS1Z1A3_9GAMM</name>
<keyword evidence="5" id="KW-0067">ATP-binding</keyword>
<keyword evidence="2" id="KW-0227">DNA damage</keyword>
<dbReference type="Pfam" id="PF23234">
    <property type="entry name" value="WHD_4th_Lhr"/>
    <property type="match status" value="1"/>
</dbReference>
<dbReference type="PANTHER" id="PTHR47962:SF5">
    <property type="entry name" value="ATP-DEPENDENT HELICASE LHR-RELATED"/>
    <property type="match status" value="1"/>
</dbReference>
<dbReference type="InterPro" id="IPR055369">
    <property type="entry name" value="WH2_Lhr"/>
</dbReference>
<dbReference type="InterPro" id="IPR011545">
    <property type="entry name" value="DEAD/DEAH_box_helicase_dom"/>
</dbReference>
<dbReference type="PROSITE" id="PS51192">
    <property type="entry name" value="HELICASE_ATP_BIND_1"/>
    <property type="match status" value="1"/>
</dbReference>
<keyword evidence="12" id="KW-1185">Reference proteome</keyword>
<dbReference type="SUPFAM" id="SSF52540">
    <property type="entry name" value="P-loop containing nucleoside triphosphate hydrolases"/>
    <property type="match status" value="1"/>
</dbReference>
<evidence type="ECO:0000256" key="7">
    <source>
        <dbReference type="ARBA" id="ARBA00023204"/>
    </source>
</evidence>
<evidence type="ECO:0000256" key="3">
    <source>
        <dbReference type="ARBA" id="ARBA00022801"/>
    </source>
</evidence>
<dbReference type="Proteomes" id="UP000809137">
    <property type="component" value="Unassembled WGS sequence"/>
</dbReference>
<dbReference type="Pfam" id="PF00271">
    <property type="entry name" value="Helicase_C"/>
    <property type="match status" value="1"/>
</dbReference>
<proteinExistence type="predicted"/>
<protein>
    <submittedName>
        <fullName evidence="11">ATP-dependent helicase</fullName>
        <ecNumber evidence="11">3.6.4.-</ecNumber>
    </submittedName>
</protein>
<evidence type="ECO:0000256" key="8">
    <source>
        <dbReference type="ARBA" id="ARBA00023235"/>
    </source>
</evidence>
<organism evidence="11 12">
    <name type="scientific">Pantoea eucrina</name>
    <dbReference type="NCBI Taxonomy" id="472693"/>
    <lineage>
        <taxon>Bacteria</taxon>
        <taxon>Pseudomonadati</taxon>
        <taxon>Pseudomonadota</taxon>
        <taxon>Gammaproteobacteria</taxon>
        <taxon>Enterobacterales</taxon>
        <taxon>Erwiniaceae</taxon>
        <taxon>Pantoea</taxon>
    </lineage>
</organism>
<keyword evidence="1" id="KW-0547">Nucleotide-binding</keyword>
<dbReference type="EC" id="3.6.4.-" evidence="11"/>
<keyword evidence="6" id="KW-0238">DNA-binding</keyword>
<reference evidence="11 12" key="1">
    <citation type="submission" date="2021-01" db="EMBL/GenBank/DDBJ databases">
        <title>Complete genome sequence of Pantoea eucrina OB49, a heavy metal tolerant bacterium with PGPR potential isolated from wheat in Algeria.</title>
        <authorList>
            <person name="Lekired A."/>
            <person name="Ouzari I.H."/>
        </authorList>
    </citation>
    <scope>NUCLEOTIDE SEQUENCE [LARGE SCALE GENOMIC DNA]</scope>
    <source>
        <strain evidence="11 12">OB49</strain>
    </source>
</reference>
<feature type="domain" description="Helicase C-terminal" evidence="10">
    <location>
        <begin position="267"/>
        <end position="425"/>
    </location>
</feature>
<dbReference type="Pfam" id="PF08494">
    <property type="entry name" value="DEAD_assoc"/>
    <property type="match status" value="1"/>
</dbReference>
<keyword evidence="3 11" id="KW-0378">Hydrolase</keyword>
<dbReference type="InterPro" id="IPR014001">
    <property type="entry name" value="Helicase_ATP-bd"/>
</dbReference>
<evidence type="ECO:0000313" key="12">
    <source>
        <dbReference type="Proteomes" id="UP000809137"/>
    </source>
</evidence>
<dbReference type="NCBIfam" id="NF007284">
    <property type="entry name" value="PRK09751.1"/>
    <property type="match status" value="1"/>
</dbReference>
<comment type="caution">
    <text evidence="11">The sequence shown here is derived from an EMBL/GenBank/DDBJ whole genome shotgun (WGS) entry which is preliminary data.</text>
</comment>
<accession>A0ABS1Z1A3</accession>
<evidence type="ECO:0000256" key="2">
    <source>
        <dbReference type="ARBA" id="ARBA00022763"/>
    </source>
</evidence>
<dbReference type="RefSeq" id="WP_039384340.1">
    <property type="nucleotide sequence ID" value="NZ_CP083448.1"/>
</dbReference>
<dbReference type="GO" id="GO:0016787">
    <property type="term" value="F:hydrolase activity"/>
    <property type="evidence" value="ECO:0007669"/>
    <property type="project" value="UniProtKB-KW"/>
</dbReference>
<dbReference type="Gene3D" id="3.40.50.300">
    <property type="entry name" value="P-loop containing nucleotide triphosphate hydrolases"/>
    <property type="match status" value="2"/>
</dbReference>
<dbReference type="InterPro" id="IPR055368">
    <property type="entry name" value="WH3_Lhr"/>
</dbReference>
<dbReference type="GO" id="GO:0004386">
    <property type="term" value="F:helicase activity"/>
    <property type="evidence" value="ECO:0007669"/>
    <property type="project" value="UniProtKB-KW"/>
</dbReference>
<dbReference type="Pfam" id="PF23235">
    <property type="entry name" value="WHD_3rd_Lhr"/>
    <property type="match status" value="1"/>
</dbReference>
<keyword evidence="8" id="KW-0413">Isomerase</keyword>
<dbReference type="InterPro" id="IPR013701">
    <property type="entry name" value="Lhr-like_DEAD/DEAH_assoc"/>
</dbReference>
<dbReference type="InterPro" id="IPR055367">
    <property type="entry name" value="WH4_Lhr"/>
</dbReference>
<feature type="domain" description="Helicase ATP-binding" evidence="9">
    <location>
        <begin position="32"/>
        <end position="228"/>
    </location>
</feature>
<evidence type="ECO:0000256" key="6">
    <source>
        <dbReference type="ARBA" id="ARBA00023125"/>
    </source>
</evidence>
<dbReference type="PROSITE" id="PS51194">
    <property type="entry name" value="HELICASE_CTER"/>
    <property type="match status" value="1"/>
</dbReference>
<evidence type="ECO:0000256" key="4">
    <source>
        <dbReference type="ARBA" id="ARBA00022806"/>
    </source>
</evidence>
<evidence type="ECO:0000259" key="9">
    <source>
        <dbReference type="PROSITE" id="PS51192"/>
    </source>
</evidence>
<dbReference type="PANTHER" id="PTHR47962">
    <property type="entry name" value="ATP-DEPENDENT HELICASE LHR-RELATED-RELATED"/>
    <property type="match status" value="1"/>
</dbReference>
<dbReference type="InterPro" id="IPR027417">
    <property type="entry name" value="P-loop_NTPase"/>
</dbReference>
<dbReference type="SMART" id="SM00487">
    <property type="entry name" value="DEXDc"/>
    <property type="match status" value="1"/>
</dbReference>
<dbReference type="Pfam" id="PF00270">
    <property type="entry name" value="DEAD"/>
    <property type="match status" value="1"/>
</dbReference>
<evidence type="ECO:0000259" key="10">
    <source>
        <dbReference type="PROSITE" id="PS51194"/>
    </source>
</evidence>
<evidence type="ECO:0000256" key="1">
    <source>
        <dbReference type="ARBA" id="ARBA00022741"/>
    </source>
</evidence>
<sequence length="1469" mass="157664">MSVPPLSHFLPATRLWFTQTFDQATPVQQAAWEAIAGGSHTLVVAPTGSGKTLAAFLHAIDALFRERSPDAAVAHEETTRVLYISPVKALAADVARNLQLPLAGVSACRQQQGEPAITLRCGIRSGDTPARERAALRRHPPDILITTPESLYLLLTSQARDTLRGVTSVIVDEIHALAGNKRGAHLALSLERLDAQLARPAQRIGLSATVNPPETVARFLAGRRPVTLVNPPLPRPLQLRVTVPVPDLTAPPPLPGSESEAGALWPHLEAGILAAVLRHHTTLVFTNSRALAEKLTARLNARWQQQQRDDAAEIARAHHGSVAREQRLLIESALKSGALRCVVATSSLELGIDMGSVGQVIQVGTPPSVASALQRTGRAGHRPGSTPQGEFWPRSRSDLLQTAVIVTAMLAGETEPLTVPENPLDILAQQTIAAAAIAPLEAGRWFKQVTRSAPFLTLSRHDYDAVLAMLTGRDDTDAFALLRPRLIHDPQTDRITARPGAKLLAIMHAGAIPDRGSVSVMLPEGEAQAGTRRVGELDEEMVYGSRVNDIVTLGATTWRIQQIMRDRVIVTPAPGRTARLPFWQADAPGRAASLGAARGRYLRQAANGTAEDPALDAHARRNLQTLLREQRMATGQLPDDRTLLIERCADDSGDWRIILHSPWGRRVHAPWALALADRLAEQHGITADVVASDDGIVTRLPPHATFSLSDWLQFTPDELQQRVSRAVSGSPLFAARFRECAARALLLPGQRAGQRTPLWQQRLRAAELFDAVRPFPDFPLLRETARECLQDVYDLPALQQLMAQIRAGEVQLREMTTDAPSPFAAALLTGHLADADRRAVPQAEQLAALLALDTSLLSELIGALPPEQLLDANVIAQTEALLQRLTPARQATGEETVVDLLRELGPLSAGEIARRYRGASPLADVLETLQQAGRILPVTSGAQACFAVAEDAARLQALSGGGSAVPESAVRPLQGLVSRYLQTHTLVRASQVARHFGLDAGTAERLLAETPGVVRSEPASGGVQWIAAPVFRRLRLASLQAAREATQPAAPAACVQALTERHALTAPLSGTEGLRRVIAQLAGVALPAGLWESQIFPARIADYQPALLDELLASGEVLWRGNRAAGTRQERVELCPANAAAAIMTPPAETQTVTMSPLQQRIVAHLQQHGSATFRQLQLAAESDAGEGASPETDAALWDLVWRGWITSQSWQPLRMPPLRSKPRPARRRRMAGRHFGAAPGGAGRPALAATVTLPGSWTLLNIRPASDTVRALALTRALLDRSGVATHGAARSSAIPGGFPALQPVLRAMEDAGHLLRGRFVSGIGAAQFAEPALIERIRQLQRAPSAATLALATLDPANPFGTLLPWPLTLSGTKPLRRSGSWVVLFQGEPLLWLPPGGKQLHTFMAGISPEILQQALGALAAALRREPRLRFTLEQIDGSPASQSPLTALLKPAGFARVPGGYSWDG</sequence>
<dbReference type="InterPro" id="IPR045628">
    <property type="entry name" value="Lhr_WH_dom"/>
</dbReference>
<dbReference type="CDD" id="cd18796">
    <property type="entry name" value="SF2_C_LHR"/>
    <property type="match status" value="1"/>
</dbReference>
<keyword evidence="7" id="KW-0234">DNA repair</keyword>
<gene>
    <name evidence="11" type="ORF">JJB79_01860</name>
</gene>